<name>A0ABR2WGU7_9FUNG</name>
<evidence type="ECO:0000313" key="1">
    <source>
        <dbReference type="EMBL" id="KAK9760755.1"/>
    </source>
</evidence>
<dbReference type="Proteomes" id="UP001479436">
    <property type="component" value="Unassembled WGS sequence"/>
</dbReference>
<comment type="caution">
    <text evidence="1">The sequence shown here is derived from an EMBL/GenBank/DDBJ whole genome shotgun (WGS) entry which is preliminary data.</text>
</comment>
<dbReference type="EMBL" id="JASJQH010001823">
    <property type="protein sequence ID" value="KAK9760755.1"/>
    <property type="molecule type" value="Genomic_DNA"/>
</dbReference>
<protein>
    <submittedName>
        <fullName evidence="1">Uncharacterized protein</fullName>
    </submittedName>
</protein>
<accession>A0ABR2WGU7</accession>
<proteinExistence type="predicted"/>
<sequence length="604" mass="67887">MLHELSPVKLPLVKSDKGSHSQGGTHNHRIKDARDVLHDVAIMIEYGGSDVEEFLELIYSYYSNAIQEVTYVSKSGLIGDIESTTYLNDIKVDIWGLDNILSKHIAERWFARDKATHKWGSAGQWSSWIMYANSLSPQATREQVEDIATLWCYYCVAMENVNGSPEVLKLAQSDIGYINVRDRMGATMTDLTKYERAVNIMVHNGTRTHKAFGRSGAVDLIGIPTNCNQALVRRAIDVGVHFVSMECVWIGTHARVVTADAQRGILWSLWQDIQSIGKEVVSDEWEGISVAFCAVRGLPLDIGINTYTRNVSALTSRLLVDKLARVEGIATYSININCASFLVSRYRLMGSWYALSSSKNPGDRRAAREVIDPSDMWTADTPCLCSWKDYNCLFDTMCLHTDSGINQLRKSYGDEIIWWAARLATFDVGVEEACWRVKRIKALICGHTASTEGVAHNNVSNLGGLQRQSEFEVLVRRILAVKLTFDWHVIAFCTIGRNEDDFDSVMCDITTCLRISDCFILDNQLGNYQDFDVLYTFYRAVQGDFENEVLHLTQQVARYTGTKFEWHSPGIASASIICALQSPRRGLRREIVDEQVPVPGEANI</sequence>
<gene>
    <name evidence="1" type="ORF">K7432_014880</name>
</gene>
<keyword evidence="2" id="KW-1185">Reference proteome</keyword>
<reference evidence="1 2" key="1">
    <citation type="submission" date="2023-04" db="EMBL/GenBank/DDBJ databases">
        <title>Genome of Basidiobolus ranarum AG-B5.</title>
        <authorList>
            <person name="Stajich J.E."/>
            <person name="Carter-House D."/>
            <person name="Gryganskyi A."/>
        </authorList>
    </citation>
    <scope>NUCLEOTIDE SEQUENCE [LARGE SCALE GENOMIC DNA]</scope>
    <source>
        <strain evidence="1 2">AG-B5</strain>
    </source>
</reference>
<organism evidence="1 2">
    <name type="scientific">Basidiobolus ranarum</name>
    <dbReference type="NCBI Taxonomy" id="34480"/>
    <lineage>
        <taxon>Eukaryota</taxon>
        <taxon>Fungi</taxon>
        <taxon>Fungi incertae sedis</taxon>
        <taxon>Zoopagomycota</taxon>
        <taxon>Entomophthoromycotina</taxon>
        <taxon>Basidiobolomycetes</taxon>
        <taxon>Basidiobolales</taxon>
        <taxon>Basidiobolaceae</taxon>
        <taxon>Basidiobolus</taxon>
    </lineage>
</organism>
<evidence type="ECO:0000313" key="2">
    <source>
        <dbReference type="Proteomes" id="UP001479436"/>
    </source>
</evidence>